<accession>A0ABQ5HWW6</accession>
<feature type="coiled-coil region" evidence="4">
    <location>
        <begin position="45"/>
        <end position="72"/>
    </location>
</feature>
<dbReference type="InterPro" id="IPR036397">
    <property type="entry name" value="RNaseH_sf"/>
</dbReference>
<feature type="domain" description="GAG-pre-integrase" evidence="7">
    <location>
        <begin position="417"/>
        <end position="469"/>
    </location>
</feature>
<feature type="domain" description="Reverse transcriptase Ty1/copia-type" evidence="6">
    <location>
        <begin position="656"/>
        <end position="723"/>
    </location>
</feature>
<dbReference type="PANTHER" id="PTHR42648">
    <property type="entry name" value="TRANSPOSASE, PUTATIVE-RELATED"/>
    <property type="match status" value="1"/>
</dbReference>
<evidence type="ECO:0000256" key="2">
    <source>
        <dbReference type="ARBA" id="ARBA00022723"/>
    </source>
</evidence>
<keyword evidence="1" id="KW-0645">Protease</keyword>
<evidence type="ECO:0000256" key="1">
    <source>
        <dbReference type="ARBA" id="ARBA00022670"/>
    </source>
</evidence>
<keyword evidence="10" id="KW-1185">Reference proteome</keyword>
<feature type="domain" description="Retrovirus-related Pol polyprotein from transposon TNT 1-94-like beta-barrel" evidence="8">
    <location>
        <begin position="342"/>
        <end position="414"/>
    </location>
</feature>
<organism evidence="9 10">
    <name type="scientific">Tanacetum coccineum</name>
    <dbReference type="NCBI Taxonomy" id="301880"/>
    <lineage>
        <taxon>Eukaryota</taxon>
        <taxon>Viridiplantae</taxon>
        <taxon>Streptophyta</taxon>
        <taxon>Embryophyta</taxon>
        <taxon>Tracheophyta</taxon>
        <taxon>Spermatophyta</taxon>
        <taxon>Magnoliopsida</taxon>
        <taxon>eudicotyledons</taxon>
        <taxon>Gunneridae</taxon>
        <taxon>Pentapetalae</taxon>
        <taxon>asterids</taxon>
        <taxon>campanulids</taxon>
        <taxon>Asterales</taxon>
        <taxon>Asteraceae</taxon>
        <taxon>Asteroideae</taxon>
        <taxon>Anthemideae</taxon>
        <taxon>Anthemidinae</taxon>
        <taxon>Tanacetum</taxon>
    </lineage>
</organism>
<feature type="compositionally biased region" description="Polar residues" evidence="5">
    <location>
        <begin position="248"/>
        <end position="281"/>
    </location>
</feature>
<dbReference type="InterPro" id="IPR054722">
    <property type="entry name" value="PolX-like_BBD"/>
</dbReference>
<dbReference type="InterPro" id="IPR013103">
    <property type="entry name" value="RVT_2"/>
</dbReference>
<feature type="region of interest" description="Disordered" evidence="5">
    <location>
        <begin position="248"/>
        <end position="282"/>
    </location>
</feature>
<comment type="caution">
    <text evidence="9">The sequence shown here is derived from an EMBL/GenBank/DDBJ whole genome shotgun (WGS) entry which is preliminary data.</text>
</comment>
<evidence type="ECO:0000259" key="6">
    <source>
        <dbReference type="Pfam" id="PF07727"/>
    </source>
</evidence>
<evidence type="ECO:0000256" key="3">
    <source>
        <dbReference type="ARBA" id="ARBA00022801"/>
    </source>
</evidence>
<dbReference type="Pfam" id="PF07727">
    <property type="entry name" value="RVT_2"/>
    <property type="match status" value="1"/>
</dbReference>
<proteinExistence type="predicted"/>
<evidence type="ECO:0000259" key="7">
    <source>
        <dbReference type="Pfam" id="PF13976"/>
    </source>
</evidence>
<sequence>LQAKDTVISKLKETIHSLRDNANPAKVKQDIDEIETINIELEHSVAKILSENEKLHKEKEHLKKTYKELYDSIKSTRVHAKEQCDSLIANLNSKSMENADLKAQIQEKIFANASLKNKLRKLKGNNVIDTIVSKPHATTIAPRMFKLDLEPLAPKVLKNKDAHINYMKHSREHADTLWEIVESVRALRPLDSNLDSSFAVTPKNKDKKVRFTDPVTSTSNTQKHVDFYKPKDSNQPLLHSTGVICSTGTSGSKPTCNTKNNRISQSSSSNKTNKVADQSRSVKSRRTFTIVRNKCPLTRFTSTKVVPLKESTIKSFLTPTQGIKVYSKRPKATKSVVQIVLWYLDSGCSKYMTRNRSQLTNFINKFLGTVKFGNDQIAKIIGYGDYHIGNVTISRVYYVEGLEHNLFSVGQFCDSDLESSKTKYWLWHRRLSHLNFGTINQLVKQVLVRGLPKLKFKKDHLCSACSLGKIKKHSHKPKSEDTNQEKLHLLHMDLCGPMRIESINGKKYILLIVDDYSRPPPCVDHPVPELAASKPAVLTESLSYVIPPDAEEADNDIEVAQMDNNSHFGIPIPEPNSEESSSQIEAMQEELNEFERLEVWELVPRPNRVMIITLKWMHKVKLDELRGVLKSKARLVARGYRQEEGIDFKESFAPVLKKALYGLKQAPRAWYDLLSSFLLSQKFYKGTVDPTLFIRREGKDILLVQIYVDDIIFASTKPDLCDTFSEIIGYSNGGEIQMDEDPQGKAVDPTRYRGMIGTLMYLISIKRIFRYLRGTINMGLWYSKDSGIALTAFVDADHASCQDTRRSTSGSMQLLGNRLVSWSSKK</sequence>
<dbReference type="InterPro" id="IPR039537">
    <property type="entry name" value="Retrotran_Ty1/copia-like"/>
</dbReference>
<gene>
    <name evidence="9" type="ORF">Tco_1081183</name>
</gene>
<dbReference type="PANTHER" id="PTHR42648:SF18">
    <property type="entry name" value="RETROTRANSPOSON, UNCLASSIFIED-LIKE PROTEIN"/>
    <property type="match status" value="1"/>
</dbReference>
<dbReference type="Proteomes" id="UP001151760">
    <property type="component" value="Unassembled WGS sequence"/>
</dbReference>
<protein>
    <submittedName>
        <fullName evidence="9">Retrovirus-related pol polyprotein from transposon TNT 1-94</fullName>
    </submittedName>
</protein>
<evidence type="ECO:0000313" key="9">
    <source>
        <dbReference type="EMBL" id="GJT92338.1"/>
    </source>
</evidence>
<reference evidence="9" key="2">
    <citation type="submission" date="2022-01" db="EMBL/GenBank/DDBJ databases">
        <authorList>
            <person name="Yamashiro T."/>
            <person name="Shiraishi A."/>
            <person name="Satake H."/>
            <person name="Nakayama K."/>
        </authorList>
    </citation>
    <scope>NUCLEOTIDE SEQUENCE</scope>
</reference>
<evidence type="ECO:0000256" key="4">
    <source>
        <dbReference type="SAM" id="Coils"/>
    </source>
</evidence>
<feature type="non-terminal residue" evidence="9">
    <location>
        <position position="1"/>
    </location>
</feature>
<reference evidence="9" key="1">
    <citation type="journal article" date="2022" name="Int. J. Mol. Sci.">
        <title>Draft Genome of Tanacetum Coccineum: Genomic Comparison of Closely Related Tanacetum-Family Plants.</title>
        <authorList>
            <person name="Yamashiro T."/>
            <person name="Shiraishi A."/>
            <person name="Nakayama K."/>
            <person name="Satake H."/>
        </authorList>
    </citation>
    <scope>NUCLEOTIDE SEQUENCE</scope>
</reference>
<dbReference type="Pfam" id="PF13976">
    <property type="entry name" value="gag_pre-integrs"/>
    <property type="match status" value="1"/>
</dbReference>
<dbReference type="InterPro" id="IPR025724">
    <property type="entry name" value="GAG-pre-integrase_dom"/>
</dbReference>
<evidence type="ECO:0000259" key="8">
    <source>
        <dbReference type="Pfam" id="PF22936"/>
    </source>
</evidence>
<keyword evidence="3" id="KW-0378">Hydrolase</keyword>
<evidence type="ECO:0000256" key="5">
    <source>
        <dbReference type="SAM" id="MobiDB-lite"/>
    </source>
</evidence>
<dbReference type="Gene3D" id="3.30.420.10">
    <property type="entry name" value="Ribonuclease H-like superfamily/Ribonuclease H"/>
    <property type="match status" value="1"/>
</dbReference>
<keyword evidence="2" id="KW-0479">Metal-binding</keyword>
<keyword evidence="4" id="KW-0175">Coiled coil</keyword>
<evidence type="ECO:0000313" key="10">
    <source>
        <dbReference type="Proteomes" id="UP001151760"/>
    </source>
</evidence>
<dbReference type="Pfam" id="PF22936">
    <property type="entry name" value="Pol_BBD"/>
    <property type="match status" value="1"/>
</dbReference>
<dbReference type="EMBL" id="BQNB010020100">
    <property type="protein sequence ID" value="GJT92338.1"/>
    <property type="molecule type" value="Genomic_DNA"/>
</dbReference>
<name>A0ABQ5HWW6_9ASTR</name>